<dbReference type="AlphaFoldDB" id="A0A3D8M2T3"/>
<name>A0A3D8M2T3_9ALTE</name>
<dbReference type="PANTHER" id="PTHR35369">
    <property type="entry name" value="BLR3025 PROTEIN-RELATED"/>
    <property type="match status" value="1"/>
</dbReference>
<accession>A0A3D8M2T3</accession>
<evidence type="ECO:0000256" key="2">
    <source>
        <dbReference type="ARBA" id="ARBA00022763"/>
    </source>
</evidence>
<dbReference type="InterPro" id="IPR050356">
    <property type="entry name" value="SulA_CellDiv_inhibitor"/>
</dbReference>
<dbReference type="CDD" id="cd03468">
    <property type="entry name" value="PolY_like"/>
    <property type="match status" value="1"/>
</dbReference>
<dbReference type="PANTHER" id="PTHR35369:SF2">
    <property type="entry name" value="BLR3025 PROTEIN"/>
    <property type="match status" value="1"/>
</dbReference>
<organism evidence="4 5">
    <name type="scientific">Alteromonas aestuariivivens</name>
    <dbReference type="NCBI Taxonomy" id="1938339"/>
    <lineage>
        <taxon>Bacteria</taxon>
        <taxon>Pseudomonadati</taxon>
        <taxon>Pseudomonadota</taxon>
        <taxon>Gammaproteobacteria</taxon>
        <taxon>Alteromonadales</taxon>
        <taxon>Alteromonadaceae</taxon>
        <taxon>Alteromonas/Salinimonas group</taxon>
        <taxon>Alteromonas</taxon>
    </lineage>
</organism>
<feature type="domain" description="UmuC" evidence="3">
    <location>
        <begin position="22"/>
        <end position="105"/>
    </location>
</feature>
<dbReference type="GO" id="GO:0006281">
    <property type="term" value="P:DNA repair"/>
    <property type="evidence" value="ECO:0007669"/>
    <property type="project" value="InterPro"/>
</dbReference>
<dbReference type="EMBL" id="QRHA01000017">
    <property type="protein sequence ID" value="RDV23938.1"/>
    <property type="molecule type" value="Genomic_DNA"/>
</dbReference>
<gene>
    <name evidence="4" type="ORF">DXV75_16365</name>
</gene>
<dbReference type="InterPro" id="IPR043128">
    <property type="entry name" value="Rev_trsase/Diguanyl_cyclase"/>
</dbReference>
<dbReference type="RefSeq" id="WP_115594507.1">
    <property type="nucleotide sequence ID" value="NZ_QRHA01000017.1"/>
</dbReference>
<evidence type="ECO:0000256" key="1">
    <source>
        <dbReference type="ARBA" id="ARBA00010945"/>
    </source>
</evidence>
<dbReference type="SUPFAM" id="SSF56672">
    <property type="entry name" value="DNA/RNA polymerases"/>
    <property type="match status" value="1"/>
</dbReference>
<dbReference type="InterPro" id="IPR043502">
    <property type="entry name" value="DNA/RNA_pol_sf"/>
</dbReference>
<dbReference type="Gene3D" id="3.40.1170.60">
    <property type="match status" value="1"/>
</dbReference>
<evidence type="ECO:0000259" key="3">
    <source>
        <dbReference type="Pfam" id="PF00817"/>
    </source>
</evidence>
<keyword evidence="5" id="KW-1185">Reference proteome</keyword>
<dbReference type="Pfam" id="PF00817">
    <property type="entry name" value="IMS"/>
    <property type="match status" value="1"/>
</dbReference>
<evidence type="ECO:0000313" key="5">
    <source>
        <dbReference type="Proteomes" id="UP000256561"/>
    </source>
</evidence>
<dbReference type="Gene3D" id="3.30.70.270">
    <property type="match status" value="1"/>
</dbReference>
<dbReference type="Proteomes" id="UP000256561">
    <property type="component" value="Unassembled WGS sequence"/>
</dbReference>
<evidence type="ECO:0000313" key="4">
    <source>
        <dbReference type="EMBL" id="RDV23938.1"/>
    </source>
</evidence>
<dbReference type="InterPro" id="IPR001126">
    <property type="entry name" value="UmuC"/>
</dbReference>
<keyword evidence="2" id="KW-0227">DNA damage</keyword>
<comment type="caution">
    <text evidence="4">The sequence shown here is derived from an EMBL/GenBank/DDBJ whole genome shotgun (WGS) entry which is preliminary data.</text>
</comment>
<proteinExistence type="inferred from homology"/>
<reference evidence="5" key="1">
    <citation type="submission" date="2018-08" db="EMBL/GenBank/DDBJ databases">
        <authorList>
            <person name="Zhang J."/>
            <person name="Du Z.-J."/>
        </authorList>
    </citation>
    <scope>NUCLEOTIDE SEQUENCE [LARGE SCALE GENOMIC DNA]</scope>
    <source>
        <strain evidence="5">KCTC 52655</strain>
    </source>
</reference>
<sequence length="461" mass="52504">MLWLYLDFYQLTLDAALHQPLQTPMIVYHPADNRIMQCCQQAQAAGIEVGMGMAQAASLSPSLKVLNYHSDMEAQQLSAIAHQLYQIVSDIVLLPPAHLAIRLDSHLRYYNGLTPLWLTLKNELQRAGRHYHYGSGWSVESAKVLARARCNRLLAAPAAIRQQLQNTAIEHTDLTDKQKQALNRVGIRNLKTLLNLPATELGKRFHNDLIRYVCALNGSKPSPVTFFRPAENFHRHQELSYEADKTAQLIPWLHSLLNELMIFLRLRNTCTAHVYLTLHFRDEAPLKLDVRAATAMAHQKEWQALVELKIEQIVLPAPVVAIALASGTLEEPNGQSNDFFEDRFEYFNQMQLIGRLQARLGAERVLQPQEQNDYRYEPVPRAVANNVSIPALPGYPALCSPIPFPLAQPCRITYGPLRLHTGWWDEQPVCRDYYIAVTETGQYLQIFKDPGQGWFVHGWYC</sequence>
<dbReference type="OrthoDB" id="5298951at2"/>
<protein>
    <submittedName>
        <fullName evidence="4">DNA polymerase Y family protein</fullName>
    </submittedName>
</protein>
<comment type="similarity">
    <text evidence="1">Belongs to the DNA polymerase type-Y family.</text>
</comment>